<dbReference type="EMBL" id="JAUSUZ010000001">
    <property type="protein sequence ID" value="MDQ0368756.1"/>
    <property type="molecule type" value="Genomic_DNA"/>
</dbReference>
<gene>
    <name evidence="1" type="ORF">J2S42_005425</name>
</gene>
<reference evidence="1 2" key="1">
    <citation type="submission" date="2023-07" db="EMBL/GenBank/DDBJ databases">
        <title>Sequencing the genomes of 1000 actinobacteria strains.</title>
        <authorList>
            <person name="Klenk H.-P."/>
        </authorList>
    </citation>
    <scope>NUCLEOTIDE SEQUENCE [LARGE SCALE GENOMIC DNA]</scope>
    <source>
        <strain evidence="1 2">DSM 44709</strain>
    </source>
</reference>
<proteinExistence type="predicted"/>
<dbReference type="RefSeq" id="WP_307243492.1">
    <property type="nucleotide sequence ID" value="NZ_JAUSUZ010000001.1"/>
</dbReference>
<dbReference type="AlphaFoldDB" id="A0AAE3W3M5"/>
<evidence type="ECO:0000313" key="1">
    <source>
        <dbReference type="EMBL" id="MDQ0368756.1"/>
    </source>
</evidence>
<dbReference type="Proteomes" id="UP001240236">
    <property type="component" value="Unassembled WGS sequence"/>
</dbReference>
<keyword evidence="2" id="KW-1185">Reference proteome</keyword>
<comment type="caution">
    <text evidence="1">The sequence shown here is derived from an EMBL/GenBank/DDBJ whole genome shotgun (WGS) entry which is preliminary data.</text>
</comment>
<protein>
    <submittedName>
        <fullName evidence="1">Uncharacterized protein</fullName>
    </submittedName>
</protein>
<accession>A0AAE3W3M5</accession>
<name>A0AAE3W3M5_9ACTN</name>
<organism evidence="1 2">
    <name type="scientific">Catenuloplanes indicus</name>
    <dbReference type="NCBI Taxonomy" id="137267"/>
    <lineage>
        <taxon>Bacteria</taxon>
        <taxon>Bacillati</taxon>
        <taxon>Actinomycetota</taxon>
        <taxon>Actinomycetes</taxon>
        <taxon>Micromonosporales</taxon>
        <taxon>Micromonosporaceae</taxon>
        <taxon>Catenuloplanes</taxon>
    </lineage>
</organism>
<evidence type="ECO:0000313" key="2">
    <source>
        <dbReference type="Proteomes" id="UP001240236"/>
    </source>
</evidence>
<sequence>MTMTRKVVWVRSPHAGELRGALADGGGHVTVAGHGLLRVTGLTAAEVGDLAVEWGAPIHELRTSHHAD</sequence>